<comment type="caution">
    <text evidence="2">The sequence shown here is derived from an EMBL/GenBank/DDBJ whole genome shotgun (WGS) entry which is preliminary data.</text>
</comment>
<keyword evidence="3" id="KW-1185">Reference proteome</keyword>
<evidence type="ECO:0000313" key="2">
    <source>
        <dbReference type="EMBL" id="OAA57986.1"/>
    </source>
</evidence>
<sequence>MHARRSLAALLRCASVVVVLAGLASVPTTTGAHAGACIKLPTHANSRDMRYHMRIPHGQRYNRPDEPFPGKAFYDVLEICRVANFTTVYDEEGNAHVDFVLKDKWFKFFPNLCDVPKRIHRACKKEFMPRCPVGTPAMLAAQWRKGATEKA</sequence>
<feature type="signal peptide" evidence="1">
    <location>
        <begin position="1"/>
        <end position="21"/>
    </location>
</feature>
<evidence type="ECO:0000256" key="1">
    <source>
        <dbReference type="SAM" id="SignalP"/>
    </source>
</evidence>
<feature type="chain" id="PRO_5007891686" description="Secreted protein" evidence="1">
    <location>
        <begin position="22"/>
        <end position="151"/>
    </location>
</feature>
<dbReference type="Proteomes" id="UP000076874">
    <property type="component" value="Unassembled WGS sequence"/>
</dbReference>
<gene>
    <name evidence="2" type="ORF">SPI_06871</name>
</gene>
<organism evidence="2 3">
    <name type="scientific">Niveomyces insectorum RCEF 264</name>
    <dbReference type="NCBI Taxonomy" id="1081102"/>
    <lineage>
        <taxon>Eukaryota</taxon>
        <taxon>Fungi</taxon>
        <taxon>Dikarya</taxon>
        <taxon>Ascomycota</taxon>
        <taxon>Pezizomycotina</taxon>
        <taxon>Sordariomycetes</taxon>
        <taxon>Hypocreomycetidae</taxon>
        <taxon>Hypocreales</taxon>
        <taxon>Cordycipitaceae</taxon>
        <taxon>Niveomyces</taxon>
    </lineage>
</organism>
<dbReference type="AlphaFoldDB" id="A0A167QUS1"/>
<protein>
    <recommendedName>
        <fullName evidence="4">Secreted protein</fullName>
    </recommendedName>
</protein>
<evidence type="ECO:0008006" key="4">
    <source>
        <dbReference type="Google" id="ProtNLM"/>
    </source>
</evidence>
<reference evidence="2 3" key="1">
    <citation type="journal article" date="2016" name="Genome Biol. Evol.">
        <title>Divergent and convergent evolution of fungal pathogenicity.</title>
        <authorList>
            <person name="Shang Y."/>
            <person name="Xiao G."/>
            <person name="Zheng P."/>
            <person name="Cen K."/>
            <person name="Zhan S."/>
            <person name="Wang C."/>
        </authorList>
    </citation>
    <scope>NUCLEOTIDE SEQUENCE [LARGE SCALE GENOMIC DNA]</scope>
    <source>
        <strain evidence="2 3">RCEF 264</strain>
    </source>
</reference>
<keyword evidence="1" id="KW-0732">Signal</keyword>
<dbReference type="OrthoDB" id="10523284at2759"/>
<proteinExistence type="predicted"/>
<dbReference type="EMBL" id="AZHD01000013">
    <property type="protein sequence ID" value="OAA57986.1"/>
    <property type="molecule type" value="Genomic_DNA"/>
</dbReference>
<name>A0A167QUS1_9HYPO</name>
<accession>A0A167QUS1</accession>
<evidence type="ECO:0000313" key="3">
    <source>
        <dbReference type="Proteomes" id="UP000076874"/>
    </source>
</evidence>